<keyword evidence="3" id="KW-1003">Cell membrane</keyword>
<gene>
    <name evidence="11" type="ORF">FHP91_03475</name>
</gene>
<dbReference type="GO" id="GO:0022857">
    <property type="term" value="F:transmembrane transporter activity"/>
    <property type="evidence" value="ECO:0007669"/>
    <property type="project" value="UniProtKB-UniRule"/>
</dbReference>
<organism evidence="11 12">
    <name type="scientific">Denitromonas halophila</name>
    <dbReference type="NCBI Taxonomy" id="1629404"/>
    <lineage>
        <taxon>Bacteria</taxon>
        <taxon>Pseudomonadati</taxon>
        <taxon>Pseudomonadota</taxon>
        <taxon>Betaproteobacteria</taxon>
        <taxon>Rhodocyclales</taxon>
        <taxon>Zoogloeaceae</taxon>
        <taxon>Denitromonas</taxon>
    </lineage>
</organism>
<keyword evidence="5 9" id="KW-0812">Transmembrane</keyword>
<feature type="transmembrane region" description="Helical" evidence="9">
    <location>
        <begin position="46"/>
        <end position="64"/>
    </location>
</feature>
<evidence type="ECO:0000259" key="10">
    <source>
        <dbReference type="Pfam" id="PF04290"/>
    </source>
</evidence>
<keyword evidence="6 9" id="KW-1133">Transmembrane helix</keyword>
<evidence type="ECO:0000256" key="3">
    <source>
        <dbReference type="ARBA" id="ARBA00022475"/>
    </source>
</evidence>
<dbReference type="InterPro" id="IPR007387">
    <property type="entry name" value="TRAP_DctQ"/>
</dbReference>
<dbReference type="Pfam" id="PF04290">
    <property type="entry name" value="DctQ"/>
    <property type="match status" value="1"/>
</dbReference>
<evidence type="ECO:0000256" key="4">
    <source>
        <dbReference type="ARBA" id="ARBA00022519"/>
    </source>
</evidence>
<dbReference type="PANTHER" id="PTHR35011">
    <property type="entry name" value="2,3-DIKETO-L-GULONATE TRAP TRANSPORTER SMALL PERMEASE PROTEIN YIAM"/>
    <property type="match status" value="1"/>
</dbReference>
<dbReference type="OrthoDB" id="26202at2"/>
<evidence type="ECO:0000256" key="2">
    <source>
        <dbReference type="ARBA" id="ARBA00022448"/>
    </source>
</evidence>
<dbReference type="GO" id="GO:0015740">
    <property type="term" value="P:C4-dicarboxylate transport"/>
    <property type="evidence" value="ECO:0007669"/>
    <property type="project" value="TreeGrafter"/>
</dbReference>
<accession>A0A557R0S0</accession>
<dbReference type="GO" id="GO:0005886">
    <property type="term" value="C:plasma membrane"/>
    <property type="evidence" value="ECO:0007669"/>
    <property type="project" value="UniProtKB-SubCell"/>
</dbReference>
<evidence type="ECO:0000256" key="6">
    <source>
        <dbReference type="ARBA" id="ARBA00022989"/>
    </source>
</evidence>
<evidence type="ECO:0000313" key="11">
    <source>
        <dbReference type="EMBL" id="TVO58734.1"/>
    </source>
</evidence>
<dbReference type="RefSeq" id="WP_144308259.1">
    <property type="nucleotide sequence ID" value="NZ_VMNK01000003.1"/>
</dbReference>
<comment type="subunit">
    <text evidence="9">The complex comprises the extracytoplasmic solute receptor protein and the two transmembrane proteins.</text>
</comment>
<dbReference type="PANTHER" id="PTHR35011:SF10">
    <property type="entry name" value="TRAP TRANSPORTER SMALL PERMEASE PROTEIN"/>
    <property type="match status" value="1"/>
</dbReference>
<protein>
    <recommendedName>
        <fullName evidence="9">TRAP transporter small permease protein</fullName>
    </recommendedName>
</protein>
<comment type="caution">
    <text evidence="11">The sequence shown here is derived from an EMBL/GenBank/DDBJ whole genome shotgun (WGS) entry which is preliminary data.</text>
</comment>
<comment type="similarity">
    <text evidence="8 9">Belongs to the TRAP transporter small permease family.</text>
</comment>
<keyword evidence="12" id="KW-1185">Reference proteome</keyword>
<keyword evidence="2 9" id="KW-0813">Transport</keyword>
<evidence type="ECO:0000256" key="1">
    <source>
        <dbReference type="ARBA" id="ARBA00004429"/>
    </source>
</evidence>
<dbReference type="AlphaFoldDB" id="A0A557R0S0"/>
<sequence>MRTTLDTLYRLAGALAAVGMIATLVMVTTGIVTRPLGIYLRGTDDYAGYAMAACGFLALAYTFKHGEHIRVTLLIDRIGGSVQRVLQWVALLIGTGVSGALAWYSLRLAWQSHAFGDISQGVDATPLWIPQLALAIGATVFLIAMLDDLVMTTLGRPCARLANAGQEPARME</sequence>
<comment type="function">
    <text evidence="9">Part of the tripartite ATP-independent periplasmic (TRAP) transport system.</text>
</comment>
<name>A0A557R0S0_9RHOO</name>
<evidence type="ECO:0000256" key="9">
    <source>
        <dbReference type="RuleBase" id="RU369079"/>
    </source>
</evidence>
<evidence type="ECO:0000256" key="7">
    <source>
        <dbReference type="ARBA" id="ARBA00023136"/>
    </source>
</evidence>
<comment type="subcellular location">
    <subcellularLocation>
        <location evidence="1 9">Cell inner membrane</location>
        <topology evidence="1 9">Multi-pass membrane protein</topology>
    </subcellularLocation>
</comment>
<dbReference type="EMBL" id="VMNK01000003">
    <property type="protein sequence ID" value="TVO58734.1"/>
    <property type="molecule type" value="Genomic_DNA"/>
</dbReference>
<keyword evidence="4 9" id="KW-0997">Cell inner membrane</keyword>
<feature type="transmembrane region" description="Helical" evidence="9">
    <location>
        <begin position="85"/>
        <end position="106"/>
    </location>
</feature>
<dbReference type="Proteomes" id="UP000319502">
    <property type="component" value="Unassembled WGS sequence"/>
</dbReference>
<keyword evidence="7 9" id="KW-0472">Membrane</keyword>
<feature type="transmembrane region" description="Helical" evidence="9">
    <location>
        <begin position="12"/>
        <end position="34"/>
    </location>
</feature>
<feature type="transmembrane region" description="Helical" evidence="9">
    <location>
        <begin position="126"/>
        <end position="146"/>
    </location>
</feature>
<feature type="domain" description="Tripartite ATP-independent periplasmic transporters DctQ component" evidence="10">
    <location>
        <begin position="24"/>
        <end position="150"/>
    </location>
</feature>
<reference evidence="11 12" key="1">
    <citation type="submission" date="2019-07" db="EMBL/GenBank/DDBJ databases">
        <title>The pathways for chlorine oxyanion respiration interact through the shared metabolite chlorate.</title>
        <authorList>
            <person name="Barnum T.P."/>
            <person name="Cheng Y."/>
            <person name="Hill K.A."/>
            <person name="Lucas L.N."/>
            <person name="Carlson H.K."/>
            <person name="Coates J.D."/>
        </authorList>
    </citation>
    <scope>NUCLEOTIDE SEQUENCE [LARGE SCALE GENOMIC DNA]</scope>
    <source>
        <strain evidence="11 12">SFB-3</strain>
    </source>
</reference>
<evidence type="ECO:0000313" key="12">
    <source>
        <dbReference type="Proteomes" id="UP000319502"/>
    </source>
</evidence>
<dbReference type="InterPro" id="IPR055348">
    <property type="entry name" value="DctQ"/>
</dbReference>
<evidence type="ECO:0000256" key="8">
    <source>
        <dbReference type="ARBA" id="ARBA00038436"/>
    </source>
</evidence>
<evidence type="ECO:0000256" key="5">
    <source>
        <dbReference type="ARBA" id="ARBA00022692"/>
    </source>
</evidence>
<proteinExistence type="inferred from homology"/>